<dbReference type="InterPro" id="IPR014746">
    <property type="entry name" value="Gln_synth/guanido_kin_cat_dom"/>
</dbReference>
<evidence type="ECO:0000313" key="3">
    <source>
        <dbReference type="EMBL" id="GAH77815.1"/>
    </source>
</evidence>
<evidence type="ECO:0000259" key="2">
    <source>
        <dbReference type="PROSITE" id="PS51987"/>
    </source>
</evidence>
<dbReference type="Pfam" id="PF00120">
    <property type="entry name" value="Gln-synt_C"/>
    <property type="match status" value="1"/>
</dbReference>
<feature type="non-terminal residue" evidence="3">
    <location>
        <position position="1"/>
    </location>
</feature>
<dbReference type="PANTHER" id="PTHR43785:SF12">
    <property type="entry name" value="TYPE-1 GLUTAMINE SYNTHETASE 2"/>
    <property type="match status" value="1"/>
</dbReference>
<proteinExistence type="predicted"/>
<dbReference type="GO" id="GO:0004356">
    <property type="term" value="F:glutamine synthetase activity"/>
    <property type="evidence" value="ECO:0007669"/>
    <property type="project" value="InterPro"/>
</dbReference>
<dbReference type="PANTHER" id="PTHR43785">
    <property type="entry name" value="GAMMA-GLUTAMYLPUTRESCINE SYNTHETASE"/>
    <property type="match status" value="1"/>
</dbReference>
<feature type="domain" description="GS catalytic" evidence="2">
    <location>
        <begin position="1"/>
        <end position="212"/>
    </location>
</feature>
<dbReference type="InterPro" id="IPR008146">
    <property type="entry name" value="Gln_synth_cat_dom"/>
</dbReference>
<sequence>FADNGSGMHTHQSLFRGETNAFFDPDDKYNLSDIGKRYTAGILSHAKGFTAICNPTVNSYKRLVPGYEAPIYISWSLRNRSALVRLPNYKPGKEHATRIEVRSPDPSCNPYLAFSVMLAAGLDGMKKKLPLPEPVQENVYGLVKGERVGELPDLETLPGSLLEALLELESDPVIKEALGEHVYHKFIQLKRKEWEEFNLQVTSWELEKYMDV</sequence>
<evidence type="ECO:0000256" key="1">
    <source>
        <dbReference type="ARBA" id="ARBA00022598"/>
    </source>
</evidence>
<name>X1J8H2_9ZZZZ</name>
<dbReference type="GO" id="GO:0006542">
    <property type="term" value="P:glutamine biosynthetic process"/>
    <property type="evidence" value="ECO:0007669"/>
    <property type="project" value="TreeGrafter"/>
</dbReference>
<dbReference type="AlphaFoldDB" id="X1J8H2"/>
<dbReference type="SMART" id="SM01230">
    <property type="entry name" value="Gln-synt_C"/>
    <property type="match status" value="1"/>
</dbReference>
<dbReference type="EMBL" id="BARU01041764">
    <property type="protein sequence ID" value="GAH77815.1"/>
    <property type="molecule type" value="Genomic_DNA"/>
</dbReference>
<dbReference type="Gene3D" id="3.30.590.10">
    <property type="entry name" value="Glutamine synthetase/guanido kinase, catalytic domain"/>
    <property type="match status" value="1"/>
</dbReference>
<accession>X1J8H2</accession>
<protein>
    <recommendedName>
        <fullName evidence="2">GS catalytic domain-containing protein</fullName>
    </recommendedName>
</protein>
<dbReference type="SUPFAM" id="SSF55931">
    <property type="entry name" value="Glutamine synthetase/guanido kinase"/>
    <property type="match status" value="1"/>
</dbReference>
<comment type="caution">
    <text evidence="3">The sequence shown here is derived from an EMBL/GenBank/DDBJ whole genome shotgun (WGS) entry which is preliminary data.</text>
</comment>
<organism evidence="3">
    <name type="scientific">marine sediment metagenome</name>
    <dbReference type="NCBI Taxonomy" id="412755"/>
    <lineage>
        <taxon>unclassified sequences</taxon>
        <taxon>metagenomes</taxon>
        <taxon>ecological metagenomes</taxon>
    </lineage>
</organism>
<keyword evidence="1" id="KW-0436">Ligase</keyword>
<reference evidence="3" key="1">
    <citation type="journal article" date="2014" name="Front. Microbiol.">
        <title>High frequency of phylogenetically diverse reductive dehalogenase-homologous genes in deep subseafloor sedimentary metagenomes.</title>
        <authorList>
            <person name="Kawai M."/>
            <person name="Futagami T."/>
            <person name="Toyoda A."/>
            <person name="Takaki Y."/>
            <person name="Nishi S."/>
            <person name="Hori S."/>
            <person name="Arai W."/>
            <person name="Tsubouchi T."/>
            <person name="Morono Y."/>
            <person name="Uchiyama I."/>
            <person name="Ito T."/>
            <person name="Fujiyama A."/>
            <person name="Inagaki F."/>
            <person name="Takami H."/>
        </authorList>
    </citation>
    <scope>NUCLEOTIDE SEQUENCE</scope>
    <source>
        <strain evidence="3">Expedition CK06-06</strain>
    </source>
</reference>
<gene>
    <name evidence="3" type="ORF">S03H2_64315</name>
</gene>
<dbReference type="PROSITE" id="PS51987">
    <property type="entry name" value="GS_CATALYTIC"/>
    <property type="match status" value="1"/>
</dbReference>